<dbReference type="InterPro" id="IPR012670">
    <property type="entry name" value="T3SS_YscI/HrpB"/>
</dbReference>
<dbReference type="EMBL" id="JWSP02000004">
    <property type="protein sequence ID" value="PNO34865.1"/>
    <property type="molecule type" value="Genomic_DNA"/>
</dbReference>
<accession>A0A1J6Z0M8</accession>
<protein>
    <submittedName>
        <fullName evidence="2">EscI/YscI/HrpB family type III secretion system inner rod protein</fullName>
    </submittedName>
</protein>
<sequence length="88" mass="9391">MNISDISSVMPVSTQSSATSPMESGQEQIDLFKQLLTDGMTTGNASALLPSVMLDRQMNYMELTVGVDFLARISGSASQALNKLVSMT</sequence>
<reference evidence="3" key="1">
    <citation type="submission" date="2017-12" db="EMBL/GenBank/DDBJ databases">
        <title>FDA dAtabase for Regulatory Grade micrObial Sequences (FDA-ARGOS): Supporting development and validation of Infectious Disease Dx tests.</title>
        <authorList>
            <person name="Sichtig H."/>
            <person name="Tallon L."/>
            <person name="Sadzewicz L."/>
            <person name="Sengamalay N."/>
            <person name="Nagaraj S."/>
            <person name="Vavikolanu K."/>
            <person name="Aluvathingal J."/>
            <person name="Nadendla S."/>
            <person name="Pirone D.C."/>
            <person name="Hoffman M."/>
            <person name="Muruvanda T."/>
            <person name="Allard M."/>
            <person name="Evans P."/>
        </authorList>
    </citation>
    <scope>NUCLEOTIDE SEQUENCE [LARGE SCALE GENOMIC DNA]</scope>
    <source>
        <strain evidence="3">FDAARGOS_55</strain>
    </source>
</reference>
<dbReference type="NCBIfam" id="TIGR02497">
    <property type="entry name" value="yscI_hrpB_dom"/>
    <property type="match status" value="1"/>
</dbReference>
<evidence type="ECO:0000256" key="1">
    <source>
        <dbReference type="SAM" id="MobiDB-lite"/>
    </source>
</evidence>
<name>A0A1J6Z0M8_SALHO</name>
<organism evidence="2 3">
    <name type="scientific">Salmonella enterica subsp. houtenae serovar 50:g,z51:-</name>
    <dbReference type="NCBI Taxonomy" id="1173947"/>
    <lineage>
        <taxon>Bacteria</taxon>
        <taxon>Pseudomonadati</taxon>
        <taxon>Pseudomonadota</taxon>
        <taxon>Gammaproteobacteria</taxon>
        <taxon>Enterobacterales</taxon>
        <taxon>Enterobacteriaceae</taxon>
        <taxon>Salmonella</taxon>
    </lineage>
</organism>
<proteinExistence type="predicted"/>
<feature type="region of interest" description="Disordered" evidence="1">
    <location>
        <begin position="1"/>
        <end position="24"/>
    </location>
</feature>
<dbReference type="Proteomes" id="UP000236163">
    <property type="component" value="Unassembled WGS sequence"/>
</dbReference>
<gene>
    <name evidence="2" type="ORF">RK55_017870</name>
</gene>
<dbReference type="STRING" id="523831.SEHO0A_01331"/>
<comment type="caution">
    <text evidence="2">The sequence shown here is derived from an EMBL/GenBank/DDBJ whole genome shotgun (WGS) entry which is preliminary data.</text>
</comment>
<dbReference type="NCBIfam" id="NF011882">
    <property type="entry name" value="PRK15355.1"/>
    <property type="match status" value="1"/>
</dbReference>
<dbReference type="GO" id="GO:0030254">
    <property type="term" value="P:protein secretion by the type III secretion system"/>
    <property type="evidence" value="ECO:0007669"/>
    <property type="project" value="InterPro"/>
</dbReference>
<dbReference type="AlphaFoldDB" id="A0A1J6Z0M8"/>
<evidence type="ECO:0000313" key="2">
    <source>
        <dbReference type="EMBL" id="PNO34865.1"/>
    </source>
</evidence>
<evidence type="ECO:0000313" key="3">
    <source>
        <dbReference type="Proteomes" id="UP000236163"/>
    </source>
</evidence>